<keyword evidence="3" id="KW-1185">Reference proteome</keyword>
<evidence type="ECO:0000259" key="1">
    <source>
        <dbReference type="PROSITE" id="PS50041"/>
    </source>
</evidence>
<dbReference type="Gene3D" id="3.10.100.10">
    <property type="entry name" value="Mannose-Binding Protein A, subunit A"/>
    <property type="match status" value="1"/>
</dbReference>
<dbReference type="OMA" id="NEWDCNY"/>
<accession>A0A0N5D3J8</accession>
<dbReference type="Proteomes" id="UP000276776">
    <property type="component" value="Unassembled WGS sequence"/>
</dbReference>
<reference evidence="2 3" key="2">
    <citation type="submission" date="2018-11" db="EMBL/GenBank/DDBJ databases">
        <authorList>
            <consortium name="Pathogen Informatics"/>
        </authorList>
    </citation>
    <scope>NUCLEOTIDE SEQUENCE [LARGE SCALE GENOMIC DNA]</scope>
</reference>
<evidence type="ECO:0000313" key="2">
    <source>
        <dbReference type="EMBL" id="VDN04962.1"/>
    </source>
</evidence>
<dbReference type="InterPro" id="IPR016186">
    <property type="entry name" value="C-type_lectin-like/link_sf"/>
</dbReference>
<dbReference type="CDD" id="cd00037">
    <property type="entry name" value="CLECT"/>
    <property type="match status" value="1"/>
</dbReference>
<proteinExistence type="predicted"/>
<dbReference type="WBParaSite" id="TCLT_0000751001-mRNA-1">
    <property type="protein sequence ID" value="TCLT_0000751001-mRNA-1"/>
    <property type="gene ID" value="TCLT_0000751001"/>
</dbReference>
<name>A0A0N5D3J8_THECL</name>
<feature type="domain" description="C-type lectin" evidence="1">
    <location>
        <begin position="1"/>
        <end position="105"/>
    </location>
</feature>
<sequence>MTWMEAEKKCNELGGHLASVADEYEDQFVSDVGRSANLSIPTIWLGQLTKVDDNEFCIWNDGTSGVYLHEFKVPKGFAICMSLWVDWYGAEGSWNDWSCDYPAGFSALCKRKWRSQGNPGTETSTVQGIISLTAYSSRRCCAVSTKCAGEGQNLSCLEGEHCVPDDQDCETQNCPSTGLGWCLPAPSA</sequence>
<dbReference type="InterPro" id="IPR016187">
    <property type="entry name" value="CTDL_fold"/>
</dbReference>
<dbReference type="PROSITE" id="PS50041">
    <property type="entry name" value="C_TYPE_LECTIN_2"/>
    <property type="match status" value="1"/>
</dbReference>
<dbReference type="STRING" id="103827.A0A0N5D3J8"/>
<gene>
    <name evidence="2" type="ORF">TCLT_LOCUS7499</name>
</gene>
<dbReference type="AlphaFoldDB" id="A0A0N5D3J8"/>
<protein>
    <submittedName>
        <fullName evidence="4">C-type lectin domain-containing protein</fullName>
    </submittedName>
</protein>
<organism evidence="4">
    <name type="scientific">Thelazia callipaeda</name>
    <name type="common">Oriental eyeworm</name>
    <name type="synonym">Parasitic nematode</name>
    <dbReference type="NCBI Taxonomy" id="103827"/>
    <lineage>
        <taxon>Eukaryota</taxon>
        <taxon>Metazoa</taxon>
        <taxon>Ecdysozoa</taxon>
        <taxon>Nematoda</taxon>
        <taxon>Chromadorea</taxon>
        <taxon>Rhabditida</taxon>
        <taxon>Spirurina</taxon>
        <taxon>Spiruromorpha</taxon>
        <taxon>Thelazioidea</taxon>
        <taxon>Thelaziidae</taxon>
        <taxon>Thelazia</taxon>
    </lineage>
</organism>
<dbReference type="EMBL" id="UYYF01004514">
    <property type="protein sequence ID" value="VDN04962.1"/>
    <property type="molecule type" value="Genomic_DNA"/>
</dbReference>
<dbReference type="Pfam" id="PF00059">
    <property type="entry name" value="Lectin_C"/>
    <property type="match status" value="1"/>
</dbReference>
<dbReference type="InterPro" id="IPR001304">
    <property type="entry name" value="C-type_lectin-like"/>
</dbReference>
<reference evidence="4" key="1">
    <citation type="submission" date="2017-02" db="UniProtKB">
        <authorList>
            <consortium name="WormBaseParasite"/>
        </authorList>
    </citation>
    <scope>IDENTIFICATION</scope>
</reference>
<evidence type="ECO:0000313" key="3">
    <source>
        <dbReference type="Proteomes" id="UP000276776"/>
    </source>
</evidence>
<evidence type="ECO:0000313" key="4">
    <source>
        <dbReference type="WBParaSite" id="TCLT_0000751001-mRNA-1"/>
    </source>
</evidence>
<dbReference type="OrthoDB" id="441660at2759"/>
<dbReference type="SUPFAM" id="SSF56436">
    <property type="entry name" value="C-type lectin-like"/>
    <property type="match status" value="1"/>
</dbReference>